<evidence type="ECO:0000313" key="2">
    <source>
        <dbReference type="Proteomes" id="UP000276055"/>
    </source>
</evidence>
<gene>
    <name evidence="1" type="ORF">C8D78_0781</name>
</gene>
<comment type="caution">
    <text evidence="1">The sequence shown here is derived from an EMBL/GenBank/DDBJ whole genome shotgun (WGS) entry which is preliminary data.</text>
</comment>
<accession>A0A495FPT6</accession>
<evidence type="ECO:0000313" key="1">
    <source>
        <dbReference type="EMBL" id="RKR30456.1"/>
    </source>
</evidence>
<organism evidence="1 2">
    <name type="scientific">Arthrobacter oryzae</name>
    <dbReference type="NCBI Taxonomy" id="409290"/>
    <lineage>
        <taxon>Bacteria</taxon>
        <taxon>Bacillati</taxon>
        <taxon>Actinomycetota</taxon>
        <taxon>Actinomycetes</taxon>
        <taxon>Micrococcales</taxon>
        <taxon>Micrococcaceae</taxon>
        <taxon>Arthrobacter</taxon>
    </lineage>
</organism>
<dbReference type="Proteomes" id="UP000276055">
    <property type="component" value="Unassembled WGS sequence"/>
</dbReference>
<evidence type="ECO:0008006" key="3">
    <source>
        <dbReference type="Google" id="ProtNLM"/>
    </source>
</evidence>
<sequence>MVLAGLLGATAVMVSGGCARPVNRTPAVSPSGAVPFGWFRAGPAPAGWQSLELPGGTAVLSVPPDAAPIPGDPGTVSARVTGPRSELRIYFNATPQEGGESLSNWAGFRLAHLTGEHAASATRLANRSGMPFRGGTGSCVEDTYVTRIGAHKYREMACLVTGSRGGSVVVVAAPADSWDRIGAEVEQAVDAYVAE</sequence>
<reference evidence="1 2" key="1">
    <citation type="submission" date="2018-10" db="EMBL/GenBank/DDBJ databases">
        <title>Genomic Encyclopedia of Type Strains, Phase IV (KMG-IV): sequencing the most valuable type-strain genomes for metagenomic binning, comparative biology and taxonomic classification.</title>
        <authorList>
            <person name="Goeker M."/>
        </authorList>
    </citation>
    <scope>NUCLEOTIDE SEQUENCE [LARGE SCALE GENOMIC DNA]</scope>
    <source>
        <strain evidence="1 2">DSM 25586</strain>
    </source>
</reference>
<name>A0A495FPT6_9MICC</name>
<dbReference type="EMBL" id="RBIR01000001">
    <property type="protein sequence ID" value="RKR30456.1"/>
    <property type="molecule type" value="Genomic_DNA"/>
</dbReference>
<proteinExistence type="predicted"/>
<dbReference type="AlphaFoldDB" id="A0A495FPT6"/>
<protein>
    <recommendedName>
        <fullName evidence="3">Lipoprotein LpqN</fullName>
    </recommendedName>
</protein>